<accession>A0A5Q2FA70</accession>
<keyword evidence="2" id="KW-1185">Reference proteome</keyword>
<gene>
    <name evidence="1" type="ORF">Sam112_gp53</name>
</gene>
<reference evidence="1 2" key="1">
    <citation type="submission" date="2019-10" db="EMBL/GenBank/DDBJ databases">
        <authorList>
            <person name="Kazantseva O."/>
            <person name="Piligrimova E."/>
            <person name="Shadrin A."/>
            <person name="Zagorodny V."/>
        </authorList>
    </citation>
    <scope>NUCLEOTIDE SEQUENCE [LARGE SCALE GENOMIC DNA]</scope>
</reference>
<evidence type="ECO:0000313" key="1">
    <source>
        <dbReference type="EMBL" id="QGF21755.1"/>
    </source>
</evidence>
<name>A0A5Q2FA70_9CAUD</name>
<dbReference type="EMBL" id="MN604230">
    <property type="protein sequence ID" value="QGF21755.1"/>
    <property type="molecule type" value="Genomic_DNA"/>
</dbReference>
<protein>
    <submittedName>
        <fullName evidence="1">Uncharacterized protein</fullName>
    </submittedName>
</protein>
<proteinExistence type="predicted"/>
<sequence>MKYFEFNQHEYWALVAAETQEKAFAVYVSEVGGDSITQIIEEGYPTETTKEFAFGKYIAAVAHLPENQGRGLIGLVNDFLNHKNTTVLITSELA</sequence>
<evidence type="ECO:0000313" key="2">
    <source>
        <dbReference type="Proteomes" id="UP000343370"/>
    </source>
</evidence>
<organism evidence="1 2">
    <name type="scientific">Bacillus phage vB_BcM_Sam112</name>
    <dbReference type="NCBI Taxonomy" id="2663324"/>
    <lineage>
        <taxon>Viruses</taxon>
        <taxon>Duplodnaviria</taxon>
        <taxon>Heunggongvirae</taxon>
        <taxon>Uroviricota</taxon>
        <taxon>Caudoviricetes</taxon>
        <taxon>Trautnerviridae</taxon>
        <taxon>Prospektnaukivirus</taxon>
        <taxon>Prospektnaukivirus sam112</taxon>
    </lineage>
</organism>
<dbReference type="Proteomes" id="UP000343370">
    <property type="component" value="Segment"/>
</dbReference>